<evidence type="ECO:0000256" key="1">
    <source>
        <dbReference type="ARBA" id="ARBA00012152"/>
    </source>
</evidence>
<evidence type="ECO:0000256" key="2">
    <source>
        <dbReference type="ARBA" id="ARBA00022679"/>
    </source>
</evidence>
<dbReference type="Pfam" id="PF00722">
    <property type="entry name" value="Glyco_hydro_16"/>
    <property type="match status" value="1"/>
</dbReference>
<dbReference type="InterPro" id="IPR000757">
    <property type="entry name" value="Beta-glucanase-like"/>
</dbReference>
<evidence type="ECO:0000313" key="11">
    <source>
        <dbReference type="Proteomes" id="UP001652660"/>
    </source>
</evidence>
<keyword evidence="3" id="KW-0378">Hydrolase</keyword>
<comment type="catalytic activity">
    <reaction evidence="7">
        <text>breaks a beta-(1-&gt;4) bond in the backbone of a xyloglucan and transfers the xyloglucanyl segment on to O-4 of the non-reducing terminal glucose residue of an acceptor, which can be a xyloglucan or an oligosaccharide of xyloglucan.</text>
        <dbReference type="EC" id="2.4.1.207"/>
    </reaction>
</comment>
<keyword evidence="9" id="KW-1133">Transmembrane helix</keyword>
<keyword evidence="5" id="KW-0325">Glycoprotein</keyword>
<dbReference type="InterPro" id="IPR044791">
    <property type="entry name" value="Beta-glucanase/XTH"/>
</dbReference>
<dbReference type="InterPro" id="IPR013320">
    <property type="entry name" value="ConA-like_dom_sf"/>
</dbReference>
<feature type="region of interest" description="Disordered" evidence="8">
    <location>
        <begin position="377"/>
        <end position="432"/>
    </location>
</feature>
<name>A0ABM4UXU4_COFAR</name>
<evidence type="ECO:0000256" key="9">
    <source>
        <dbReference type="SAM" id="Phobius"/>
    </source>
</evidence>
<feature type="compositionally biased region" description="Low complexity" evidence="8">
    <location>
        <begin position="388"/>
        <end position="410"/>
    </location>
</feature>
<feature type="compositionally biased region" description="Basic residues" evidence="8">
    <location>
        <begin position="411"/>
        <end position="426"/>
    </location>
</feature>
<dbReference type="SUPFAM" id="SSF49899">
    <property type="entry name" value="Concanavalin A-like lectins/glucanases"/>
    <property type="match status" value="1"/>
</dbReference>
<keyword evidence="6" id="KW-0326">Glycosidase</keyword>
<evidence type="ECO:0000256" key="4">
    <source>
        <dbReference type="ARBA" id="ARBA00023157"/>
    </source>
</evidence>
<dbReference type="PANTHER" id="PTHR31062">
    <property type="entry name" value="XYLOGLUCAN ENDOTRANSGLUCOSYLASE/HYDROLASE PROTEIN 8-RELATED"/>
    <property type="match status" value="1"/>
</dbReference>
<keyword evidence="4" id="KW-1015">Disulfide bond</keyword>
<evidence type="ECO:0000256" key="6">
    <source>
        <dbReference type="ARBA" id="ARBA00023295"/>
    </source>
</evidence>
<dbReference type="RefSeq" id="XP_071912103.1">
    <property type="nucleotide sequence ID" value="XM_072056002.1"/>
</dbReference>
<dbReference type="InterPro" id="IPR016455">
    <property type="entry name" value="XTH"/>
</dbReference>
<evidence type="ECO:0000259" key="10">
    <source>
        <dbReference type="PROSITE" id="PS51762"/>
    </source>
</evidence>
<keyword evidence="2" id="KW-0808">Transferase</keyword>
<dbReference type="InterPro" id="IPR008263">
    <property type="entry name" value="GH16_AS"/>
</dbReference>
<dbReference type="Pfam" id="PF06955">
    <property type="entry name" value="XET_C"/>
    <property type="match status" value="1"/>
</dbReference>
<dbReference type="Proteomes" id="UP001652660">
    <property type="component" value="Chromosome 6e"/>
</dbReference>
<proteinExistence type="predicted"/>
<keyword evidence="9" id="KW-0472">Membrane</keyword>
<dbReference type="PROSITE" id="PS01034">
    <property type="entry name" value="GH16_1"/>
    <property type="match status" value="1"/>
</dbReference>
<sequence>MERYEKHGHAKTTILHIFFISNNPKMKWHIHQETTLTQLGQAQGHLFIILYFLPSLLFLSSRFMHAYVYNNLNSGLNSSEQVDVLISQSIFAARRRASTSRNFVRPTYRRASSSITGFTNGTFNRNFVLSWGEERGKILEHGELLTLSLDRKSGSGFESKKEYLFAKIDMQIKLVPGNSAGTVTTYYLSSEGSAHDEIDFEFLGNSTGNPYTLHTNVFSQGKGDREQQFFLWFDPTEDFHTYSILWNPKCIILSVDGKPIREFKNMESIGVPYLKGQPMRIYSSLWNADEWATQHGLVKTDWSLAPFTASYRNFSAEACIWSPRTRKSSCESTDSAKSNSWLTEELDPRAREKMKQLQQKYMVYNYCEDPWRFPQGPGPECGSKSKINRQSNNNNNINTNANNNDNIIVPRKPRRPRRRSRSKRANKVAQID</sequence>
<reference evidence="12" key="1">
    <citation type="submission" date="2025-08" db="UniProtKB">
        <authorList>
            <consortium name="RefSeq"/>
        </authorList>
    </citation>
    <scope>IDENTIFICATION</scope>
    <source>
        <tissue evidence="12">Leaves</tissue>
    </source>
</reference>
<gene>
    <name evidence="12" type="primary">LOC113696339</name>
</gene>
<feature type="domain" description="GH16" evidence="10">
    <location>
        <begin position="98"/>
        <end position="311"/>
    </location>
</feature>
<dbReference type="InterPro" id="IPR010713">
    <property type="entry name" value="XET_C"/>
</dbReference>
<feature type="transmembrane region" description="Helical" evidence="9">
    <location>
        <begin position="46"/>
        <end position="69"/>
    </location>
</feature>
<dbReference type="PROSITE" id="PS51762">
    <property type="entry name" value="GH16_2"/>
    <property type="match status" value="1"/>
</dbReference>
<keyword evidence="9" id="KW-0812">Transmembrane</keyword>
<dbReference type="GeneID" id="113696339"/>
<dbReference type="CDD" id="cd02176">
    <property type="entry name" value="GH16_XET"/>
    <property type="match status" value="1"/>
</dbReference>
<organism evidence="11 12">
    <name type="scientific">Coffea arabica</name>
    <name type="common">Arabian coffee</name>
    <dbReference type="NCBI Taxonomy" id="13443"/>
    <lineage>
        <taxon>Eukaryota</taxon>
        <taxon>Viridiplantae</taxon>
        <taxon>Streptophyta</taxon>
        <taxon>Embryophyta</taxon>
        <taxon>Tracheophyta</taxon>
        <taxon>Spermatophyta</taxon>
        <taxon>Magnoliopsida</taxon>
        <taxon>eudicotyledons</taxon>
        <taxon>Gunneridae</taxon>
        <taxon>Pentapetalae</taxon>
        <taxon>asterids</taxon>
        <taxon>lamiids</taxon>
        <taxon>Gentianales</taxon>
        <taxon>Rubiaceae</taxon>
        <taxon>Ixoroideae</taxon>
        <taxon>Gardenieae complex</taxon>
        <taxon>Bertiereae - Coffeeae clade</taxon>
        <taxon>Coffeeae</taxon>
        <taxon>Coffea</taxon>
    </lineage>
</organism>
<evidence type="ECO:0000313" key="12">
    <source>
        <dbReference type="RefSeq" id="XP_071912103.1"/>
    </source>
</evidence>
<evidence type="ECO:0000256" key="8">
    <source>
        <dbReference type="SAM" id="MobiDB-lite"/>
    </source>
</evidence>
<evidence type="ECO:0000256" key="3">
    <source>
        <dbReference type="ARBA" id="ARBA00022801"/>
    </source>
</evidence>
<keyword evidence="11" id="KW-1185">Reference proteome</keyword>
<protein>
    <recommendedName>
        <fullName evidence="1">xyloglucan:xyloglucosyl transferase</fullName>
        <ecNumber evidence="1">2.4.1.207</ecNumber>
    </recommendedName>
</protein>
<dbReference type="EC" id="2.4.1.207" evidence="1"/>
<evidence type="ECO:0000256" key="5">
    <source>
        <dbReference type="ARBA" id="ARBA00023180"/>
    </source>
</evidence>
<dbReference type="Gene3D" id="2.60.120.200">
    <property type="match status" value="1"/>
</dbReference>
<evidence type="ECO:0000256" key="7">
    <source>
        <dbReference type="ARBA" id="ARBA00034022"/>
    </source>
</evidence>
<accession>A0ABM4UXU4</accession>